<keyword evidence="2" id="KW-1185">Reference proteome</keyword>
<dbReference type="Gene3D" id="2.60.120.370">
    <property type="entry name" value="YhcH/YjgK/YiaL"/>
    <property type="match status" value="1"/>
</dbReference>
<organism evidence="1 2">
    <name type="scientific">Vibrio barjaei</name>
    <dbReference type="NCBI Taxonomy" id="1676683"/>
    <lineage>
        <taxon>Bacteria</taxon>
        <taxon>Pseudomonadati</taxon>
        <taxon>Pseudomonadota</taxon>
        <taxon>Gammaproteobacteria</taxon>
        <taxon>Vibrionales</taxon>
        <taxon>Vibrionaceae</taxon>
        <taxon>Vibrio</taxon>
    </lineage>
</organism>
<dbReference type="RefSeq" id="WP_271697027.1">
    <property type="nucleotide sequence ID" value="NZ_JBIHSF010000005.1"/>
</dbReference>
<sequence>MAIIGNLYKIEEFLSDKNLDAVFEYFRQALDRKSDVYSRILERPLGAFEKVKITDEIFALEQVYYTKEREKCFIESHRKYIDFQLIVRGNEQMEYIDIDKLEIDCHYDEVKDLITYKMTDITSKFLLQEHDIAIFFPDDAHIGLPKVDHPELVYKTVIKLPMELYR</sequence>
<dbReference type="InterPro" id="IPR004375">
    <property type="entry name" value="NanQ/TabA/YiaL"/>
</dbReference>
<dbReference type="Proteomes" id="UP001607125">
    <property type="component" value="Unassembled WGS sequence"/>
</dbReference>
<dbReference type="SUPFAM" id="SSF51197">
    <property type="entry name" value="Clavaminate synthase-like"/>
    <property type="match status" value="1"/>
</dbReference>
<protein>
    <submittedName>
        <fullName evidence="1">YhcH/YjgK/YiaL family protein</fullName>
    </submittedName>
</protein>
<dbReference type="PANTHER" id="PTHR34986:SF1">
    <property type="entry name" value="PROTEIN YIAL"/>
    <property type="match status" value="1"/>
</dbReference>
<name>A0ABW7IEV1_9VIBR</name>
<evidence type="ECO:0000313" key="1">
    <source>
        <dbReference type="EMBL" id="MFH0259614.1"/>
    </source>
</evidence>
<accession>A0ABW7IEV1</accession>
<proteinExistence type="predicted"/>
<dbReference type="PANTHER" id="PTHR34986">
    <property type="entry name" value="EVOLVED BETA-GALACTOSIDASE SUBUNIT BETA"/>
    <property type="match status" value="1"/>
</dbReference>
<dbReference type="NCBIfam" id="TIGR00022">
    <property type="entry name" value="YhcH/YjgK/YiaL family protein"/>
    <property type="match status" value="1"/>
</dbReference>
<gene>
    <name evidence="1" type="ORF">ACGRH2_04030</name>
</gene>
<reference evidence="1 2" key="1">
    <citation type="submission" date="2024-10" db="EMBL/GenBank/DDBJ databases">
        <authorList>
            <person name="Yibar A."/>
            <person name="Saticioglu I.B."/>
            <person name="Duman M."/>
            <person name="Ajmi N."/>
            <person name="Gurler F."/>
            <person name="Ay H."/>
            <person name="Onuk E."/>
            <person name="Guler S."/>
            <person name="Romalde J.L."/>
        </authorList>
    </citation>
    <scope>NUCLEOTIDE SEQUENCE [LARGE SCALE GENOMIC DNA]</scope>
    <source>
        <strain evidence="1 2">1-TCBS-B</strain>
    </source>
</reference>
<comment type="caution">
    <text evidence="1">The sequence shown here is derived from an EMBL/GenBank/DDBJ whole genome shotgun (WGS) entry which is preliminary data.</text>
</comment>
<dbReference type="Pfam" id="PF04074">
    <property type="entry name" value="DUF386"/>
    <property type="match status" value="1"/>
</dbReference>
<evidence type="ECO:0000313" key="2">
    <source>
        <dbReference type="Proteomes" id="UP001607125"/>
    </source>
</evidence>
<dbReference type="InterPro" id="IPR037012">
    <property type="entry name" value="NanQ/TabA/YiaL_sf"/>
</dbReference>
<dbReference type="EMBL" id="JBIHSF010000005">
    <property type="protein sequence ID" value="MFH0259614.1"/>
    <property type="molecule type" value="Genomic_DNA"/>
</dbReference>